<evidence type="ECO:0000313" key="4">
    <source>
        <dbReference type="Proteomes" id="UP000037035"/>
    </source>
</evidence>
<dbReference type="PANTHER" id="PTHR15555:SF0">
    <property type="entry name" value="ZINC FINGER HIT DOMAIN-CONTAINING PROTEIN 2"/>
    <property type="match status" value="1"/>
</dbReference>
<dbReference type="OrthoDB" id="18412at2759"/>
<dbReference type="InterPro" id="IPR007529">
    <property type="entry name" value="Znf_HIT"/>
</dbReference>
<dbReference type="Pfam" id="PF04438">
    <property type="entry name" value="zf-HIT"/>
    <property type="match status" value="1"/>
</dbReference>
<gene>
    <name evidence="3" type="ORF">VP01_1152g9</name>
</gene>
<name>A0A0L6VRZ1_9BASI</name>
<dbReference type="VEuPathDB" id="FungiDB:VP01_1152g9"/>
<feature type="region of interest" description="Disordered" evidence="1">
    <location>
        <begin position="1"/>
        <end position="30"/>
    </location>
</feature>
<dbReference type="AlphaFoldDB" id="A0A0L6VRZ1"/>
<accession>A0A0L6VRZ1</accession>
<dbReference type="PANTHER" id="PTHR15555">
    <property type="entry name" value="ZINC FINGER HIT DOMAIN CONTAINING PROTEIN 2 PROTEIN FON -RELATED"/>
    <property type="match status" value="1"/>
</dbReference>
<evidence type="ECO:0000259" key="2">
    <source>
        <dbReference type="Pfam" id="PF04438"/>
    </source>
</evidence>
<dbReference type="EMBL" id="LAVV01001699">
    <property type="protein sequence ID" value="KNZ63382.1"/>
    <property type="molecule type" value="Genomic_DNA"/>
</dbReference>
<reference evidence="3 4" key="1">
    <citation type="submission" date="2015-08" db="EMBL/GenBank/DDBJ databases">
        <title>Next Generation Sequencing and Analysis of the Genome of Puccinia sorghi L Schw, the Causal Agent of Maize Common Rust.</title>
        <authorList>
            <person name="Rochi L."/>
            <person name="Burguener G."/>
            <person name="Darino M."/>
            <person name="Turjanski A."/>
            <person name="Kreff E."/>
            <person name="Dieguez M.J."/>
            <person name="Sacco F."/>
        </authorList>
    </citation>
    <scope>NUCLEOTIDE SEQUENCE [LARGE SCALE GENOMIC DNA]</scope>
    <source>
        <strain evidence="3 4">RO10H11247</strain>
    </source>
</reference>
<evidence type="ECO:0000256" key="1">
    <source>
        <dbReference type="SAM" id="MobiDB-lite"/>
    </source>
</evidence>
<keyword evidence="4" id="KW-1185">Reference proteome</keyword>
<comment type="caution">
    <text evidence="3">The sequence shown here is derived from an EMBL/GenBank/DDBJ whole genome shotgun (WGS) entry which is preliminary data.</text>
</comment>
<dbReference type="InterPro" id="IPR039646">
    <property type="entry name" value="ZNHIT2"/>
</dbReference>
<protein>
    <recommendedName>
        <fullName evidence="2">HIT-type domain-containing protein</fullName>
    </recommendedName>
</protein>
<evidence type="ECO:0000313" key="3">
    <source>
        <dbReference type="EMBL" id="KNZ63382.1"/>
    </source>
</evidence>
<dbReference type="STRING" id="27349.A0A0L6VRZ1"/>
<dbReference type="Proteomes" id="UP000037035">
    <property type="component" value="Unassembled WGS sequence"/>
</dbReference>
<dbReference type="SUPFAM" id="SSF144232">
    <property type="entry name" value="HIT/MYND zinc finger-like"/>
    <property type="match status" value="1"/>
</dbReference>
<feature type="domain" description="HIT-type" evidence="2">
    <location>
        <begin position="42"/>
        <end position="64"/>
    </location>
</feature>
<dbReference type="CDD" id="cd23024">
    <property type="entry name" value="zf-HIT_ZNHIT2-3"/>
    <property type="match status" value="1"/>
</dbReference>
<organism evidence="3 4">
    <name type="scientific">Puccinia sorghi</name>
    <dbReference type="NCBI Taxonomy" id="27349"/>
    <lineage>
        <taxon>Eukaryota</taxon>
        <taxon>Fungi</taxon>
        <taxon>Dikarya</taxon>
        <taxon>Basidiomycota</taxon>
        <taxon>Pucciniomycotina</taxon>
        <taxon>Pucciniomycetes</taxon>
        <taxon>Pucciniales</taxon>
        <taxon>Pucciniaceae</taxon>
        <taxon>Puccinia</taxon>
    </lineage>
</organism>
<proteinExistence type="predicted"/>
<dbReference type="Gene3D" id="3.30.60.190">
    <property type="match status" value="1"/>
</dbReference>
<sequence length="330" mass="36377">MATKGRWPENYYDSSRAGERESTRPTRIKSSVSCKPSVRNRCRDSLARYTCPHCNLRYCSVACFGAPSHSTCSESFYKNALLEDMRIEGSSNAPTHSQSNMLEILRNLEAGDEASSDQDNSVQSLELTQEQLDRLSKDELLELLTHDQITEFNQKLASGQLDPEFLEATINSQCQNPWWIACQAEDSASSKPNLLDQSLLPALSESLNPGLFYHILSVALGYVSLIRHYGLRSLSLMAAEDAVDLGTQLPQFFPVLFGDGNVQVESVAECFSLFLGSLPNMGAESIPFLTKDLCFLFPDSPSNSAKNLVTELAPDGHPIPQISSLSIPTI</sequence>